<accession>A0ACC0VMM7</accession>
<comment type="caution">
    <text evidence="1">The sequence shown here is derived from an EMBL/GenBank/DDBJ whole genome shotgun (WGS) entry which is preliminary data.</text>
</comment>
<gene>
    <name evidence="1" type="ORF">PsorP6_004839</name>
</gene>
<name>A0ACC0VMM7_9STRA</name>
<proteinExistence type="predicted"/>
<sequence length="196" mass="22781">MYPFCTARRSQLSLPNFYHFGFADEGHNVQYNFLYTEGKAGKGSSEVASLVDHALSTIHITVRNLVFWADNCVGQNKNRKMMQFFLSLVDSGRFDQIDYKFQVKCHTRNTVDRGLVYAKTLFGKSDFWSLDYYVDVVERSSTSNHAQRVEGVDFHDRTTFLDERYRKFDGIQKFHLFRFSKDHPGTVMAKNVPADE</sequence>
<evidence type="ECO:0000313" key="1">
    <source>
        <dbReference type="EMBL" id="KAI9907346.1"/>
    </source>
</evidence>
<reference evidence="1 2" key="1">
    <citation type="journal article" date="2022" name="bioRxiv">
        <title>The genome of the oomycete Peronosclerospora sorghi, a cosmopolitan pathogen of maize and sorghum, is inflated with dispersed pseudogenes.</title>
        <authorList>
            <person name="Fletcher K."/>
            <person name="Martin F."/>
            <person name="Isakeit T."/>
            <person name="Cavanaugh K."/>
            <person name="Magill C."/>
            <person name="Michelmore R."/>
        </authorList>
    </citation>
    <scope>NUCLEOTIDE SEQUENCE [LARGE SCALE GENOMIC DNA]</scope>
    <source>
        <strain evidence="1">P6</strain>
    </source>
</reference>
<protein>
    <submittedName>
        <fullName evidence="1">Uncharacterized protein</fullName>
    </submittedName>
</protein>
<evidence type="ECO:0000313" key="2">
    <source>
        <dbReference type="Proteomes" id="UP001163321"/>
    </source>
</evidence>
<keyword evidence="2" id="KW-1185">Reference proteome</keyword>
<dbReference type="Proteomes" id="UP001163321">
    <property type="component" value="Chromosome 8"/>
</dbReference>
<organism evidence="1 2">
    <name type="scientific">Peronosclerospora sorghi</name>
    <dbReference type="NCBI Taxonomy" id="230839"/>
    <lineage>
        <taxon>Eukaryota</taxon>
        <taxon>Sar</taxon>
        <taxon>Stramenopiles</taxon>
        <taxon>Oomycota</taxon>
        <taxon>Peronosporomycetes</taxon>
        <taxon>Peronosporales</taxon>
        <taxon>Peronosporaceae</taxon>
        <taxon>Peronosclerospora</taxon>
    </lineage>
</organism>
<dbReference type="EMBL" id="CM047587">
    <property type="protein sequence ID" value="KAI9907346.1"/>
    <property type="molecule type" value="Genomic_DNA"/>
</dbReference>